<feature type="region of interest" description="Disordered" evidence="1">
    <location>
        <begin position="325"/>
        <end position="349"/>
    </location>
</feature>
<dbReference type="Proteomes" id="UP000070544">
    <property type="component" value="Unassembled WGS sequence"/>
</dbReference>
<keyword evidence="3" id="KW-1185">Reference proteome</keyword>
<evidence type="ECO:0000256" key="1">
    <source>
        <dbReference type="SAM" id="MobiDB-lite"/>
    </source>
</evidence>
<gene>
    <name evidence="2" type="ORF">M427DRAFT_54059</name>
</gene>
<feature type="compositionally biased region" description="Polar residues" evidence="1">
    <location>
        <begin position="223"/>
        <end position="240"/>
    </location>
</feature>
<dbReference type="EMBL" id="KQ965743">
    <property type="protein sequence ID" value="KXS18245.1"/>
    <property type="molecule type" value="Genomic_DNA"/>
</dbReference>
<feature type="compositionally biased region" description="Polar residues" evidence="1">
    <location>
        <begin position="255"/>
        <end position="269"/>
    </location>
</feature>
<dbReference type="AlphaFoldDB" id="A0A139AP26"/>
<feature type="region of interest" description="Disordered" evidence="1">
    <location>
        <begin position="1"/>
        <end position="302"/>
    </location>
</feature>
<proteinExistence type="predicted"/>
<accession>A0A139AP26</accession>
<protein>
    <submittedName>
        <fullName evidence="2">Uncharacterized protein</fullName>
    </submittedName>
</protein>
<evidence type="ECO:0000313" key="3">
    <source>
        <dbReference type="Proteomes" id="UP000070544"/>
    </source>
</evidence>
<evidence type="ECO:0000313" key="2">
    <source>
        <dbReference type="EMBL" id="KXS18245.1"/>
    </source>
</evidence>
<reference evidence="2 3" key="1">
    <citation type="journal article" date="2015" name="Genome Biol. Evol.">
        <title>Phylogenomic analyses indicate that early fungi evolved digesting cell walls of algal ancestors of land plants.</title>
        <authorList>
            <person name="Chang Y."/>
            <person name="Wang S."/>
            <person name="Sekimoto S."/>
            <person name="Aerts A.L."/>
            <person name="Choi C."/>
            <person name="Clum A."/>
            <person name="LaButti K.M."/>
            <person name="Lindquist E.A."/>
            <person name="Yee Ngan C."/>
            <person name="Ohm R.A."/>
            <person name="Salamov A.A."/>
            <person name="Grigoriev I.V."/>
            <person name="Spatafora J.W."/>
            <person name="Berbee M.L."/>
        </authorList>
    </citation>
    <scope>NUCLEOTIDE SEQUENCE [LARGE SCALE GENOMIC DNA]</scope>
    <source>
        <strain evidence="2 3">JEL478</strain>
    </source>
</reference>
<feature type="compositionally biased region" description="Acidic residues" evidence="1">
    <location>
        <begin position="85"/>
        <end position="94"/>
    </location>
</feature>
<name>A0A139AP26_GONPJ</name>
<sequence>MGSNLDGEEHPGNRGHGANNVVSSLDPQQADFASGGESENVVQPPVVEWFPLEEDDGYERGSGEDDEDEMVVGSPLTPMGGGEEWLADDSDAEGDPARAYGYWLSPPRPLKPSHEDGTAIPLLELGETSGWNVPGNLGSPTRSGRWTVAAEDDHKEPPLNGDSISDVQLSKAGRPLRRTRLTTTPGGEVEDPTKNQDEKPTGDSLGGTERTDDEPASSARPPSKSNQRKQNASVGASPSTGDKKKKRPRAAMSHLASNGTLDDSASVLSDGSLDPTVKPSRKRAKGTTDSVPAGNAKSGNGATSAIVVLPGVVGGGAAAMLKAGMLDGGDGGDDDDLDIVGGDGMDDFR</sequence>
<feature type="compositionally biased region" description="Basic and acidic residues" evidence="1">
    <location>
        <begin position="191"/>
        <end position="201"/>
    </location>
</feature>
<organism evidence="2 3">
    <name type="scientific">Gonapodya prolifera (strain JEL478)</name>
    <name type="common">Monoblepharis prolifera</name>
    <dbReference type="NCBI Taxonomy" id="1344416"/>
    <lineage>
        <taxon>Eukaryota</taxon>
        <taxon>Fungi</taxon>
        <taxon>Fungi incertae sedis</taxon>
        <taxon>Chytridiomycota</taxon>
        <taxon>Chytridiomycota incertae sedis</taxon>
        <taxon>Monoblepharidomycetes</taxon>
        <taxon>Monoblepharidales</taxon>
        <taxon>Gonapodyaceae</taxon>
        <taxon>Gonapodya</taxon>
    </lineage>
</organism>